<dbReference type="PROSITE" id="PS51779">
    <property type="entry name" value="POTRA"/>
    <property type="match status" value="1"/>
</dbReference>
<evidence type="ECO:0000256" key="4">
    <source>
        <dbReference type="ARBA" id="ARBA00022618"/>
    </source>
</evidence>
<dbReference type="PANTHER" id="PTHR35851:SF1">
    <property type="entry name" value="CELL DIVISION PROTEIN FTSQ"/>
    <property type="match status" value="1"/>
</dbReference>
<dbReference type="AlphaFoldDB" id="A0AA48LXN6"/>
<dbReference type="InterPro" id="IPR005548">
    <property type="entry name" value="Cell_div_FtsQ/DivIB_C"/>
</dbReference>
<evidence type="ECO:0000313" key="11">
    <source>
        <dbReference type="EMBL" id="CAJ0856248.1"/>
    </source>
</evidence>
<keyword evidence="2" id="KW-1003">Cell membrane</keyword>
<dbReference type="Gene3D" id="3.10.20.310">
    <property type="entry name" value="membrane protein fhac"/>
    <property type="match status" value="1"/>
</dbReference>
<dbReference type="Pfam" id="PF03799">
    <property type="entry name" value="FtsQ_DivIB_C"/>
    <property type="match status" value="1"/>
</dbReference>
<dbReference type="InterPro" id="IPR045335">
    <property type="entry name" value="FtsQ_C_sf"/>
</dbReference>
<keyword evidence="3" id="KW-0997">Cell inner membrane</keyword>
<feature type="domain" description="POTRA" evidence="10">
    <location>
        <begin position="118"/>
        <end position="186"/>
    </location>
</feature>
<gene>
    <name evidence="11" type="ORF">AMST5_00906</name>
</gene>
<sequence length="333" mass="35803">MDGGGRILRSLRESFTASLPLAHFPAPQPSAAVAGATVADAAPVGPSAPPAGFGRRRGGSLPALERYAFLGRPGMGFIGLILLFGLVAFAGLKQNGGYDALVAREGAPWDVAARAVGFEISAVTISGQSRMTEKELLAASGVDARNSLPFLDASAVRDRLMAIPLVKSARVMKLYPNRLVISVEERTPHALWQRDGKVLVVAEDGVAIDELRDERYLGLPFVVGEGAQKRLPEFLEMLKTTGDLSRRVKAGVLVAGRRWDFEMTNGVQVKLPEDDPGRAILMLLRLQHDARILDKDIMSVDLRETDRVAVRLTEEAAAAREAALPHKTKKTGG</sequence>
<evidence type="ECO:0000256" key="6">
    <source>
        <dbReference type="ARBA" id="ARBA00022989"/>
    </source>
</evidence>
<name>A0AA48LXN6_9ZZZZ</name>
<protein>
    <recommendedName>
        <fullName evidence="10">POTRA domain-containing protein</fullName>
    </recommendedName>
</protein>
<evidence type="ECO:0000256" key="1">
    <source>
        <dbReference type="ARBA" id="ARBA00004370"/>
    </source>
</evidence>
<dbReference type="EMBL" id="OY288114">
    <property type="protein sequence ID" value="CAJ0856248.1"/>
    <property type="molecule type" value="Genomic_DNA"/>
</dbReference>
<dbReference type="Gene3D" id="3.40.50.11690">
    <property type="entry name" value="Cell division protein FtsQ/DivIB"/>
    <property type="match status" value="1"/>
</dbReference>
<dbReference type="InterPro" id="IPR013685">
    <property type="entry name" value="POTRA_FtsQ_type"/>
</dbReference>
<evidence type="ECO:0000256" key="8">
    <source>
        <dbReference type="ARBA" id="ARBA00023306"/>
    </source>
</evidence>
<dbReference type="InterPro" id="IPR026579">
    <property type="entry name" value="FtsQ"/>
</dbReference>
<feature type="transmembrane region" description="Helical" evidence="9">
    <location>
        <begin position="74"/>
        <end position="92"/>
    </location>
</feature>
<dbReference type="PANTHER" id="PTHR35851">
    <property type="entry name" value="CELL DIVISION PROTEIN FTSQ"/>
    <property type="match status" value="1"/>
</dbReference>
<evidence type="ECO:0000259" key="10">
    <source>
        <dbReference type="PROSITE" id="PS51779"/>
    </source>
</evidence>
<organism evidence="11">
    <name type="scientific">freshwater sediment metagenome</name>
    <dbReference type="NCBI Taxonomy" id="556182"/>
    <lineage>
        <taxon>unclassified sequences</taxon>
        <taxon>metagenomes</taxon>
        <taxon>ecological metagenomes</taxon>
    </lineage>
</organism>
<keyword evidence="6 9" id="KW-1133">Transmembrane helix</keyword>
<keyword evidence="8" id="KW-0131">Cell cycle</keyword>
<reference evidence="11" key="1">
    <citation type="submission" date="2023-07" db="EMBL/GenBank/DDBJ databases">
        <authorList>
            <person name="Pelsma A.J. K."/>
        </authorList>
    </citation>
    <scope>NUCLEOTIDE SEQUENCE</scope>
</reference>
<dbReference type="InterPro" id="IPR034746">
    <property type="entry name" value="POTRA"/>
</dbReference>
<evidence type="ECO:0000256" key="3">
    <source>
        <dbReference type="ARBA" id="ARBA00022519"/>
    </source>
</evidence>
<dbReference type="Pfam" id="PF08478">
    <property type="entry name" value="POTRA_1"/>
    <property type="match status" value="1"/>
</dbReference>
<evidence type="ECO:0000256" key="7">
    <source>
        <dbReference type="ARBA" id="ARBA00023136"/>
    </source>
</evidence>
<keyword evidence="7 9" id="KW-0472">Membrane</keyword>
<dbReference type="HAMAP" id="MF_00911">
    <property type="entry name" value="FtsQ_subfam"/>
    <property type="match status" value="1"/>
</dbReference>
<evidence type="ECO:0000256" key="5">
    <source>
        <dbReference type="ARBA" id="ARBA00022692"/>
    </source>
</evidence>
<proteinExistence type="inferred from homology"/>
<keyword evidence="4" id="KW-0132">Cell division</keyword>
<keyword evidence="5 9" id="KW-0812">Transmembrane</keyword>
<dbReference type="GO" id="GO:0016020">
    <property type="term" value="C:membrane"/>
    <property type="evidence" value="ECO:0007669"/>
    <property type="project" value="UniProtKB-SubCell"/>
</dbReference>
<evidence type="ECO:0000256" key="9">
    <source>
        <dbReference type="SAM" id="Phobius"/>
    </source>
</evidence>
<accession>A0AA48LXN6</accession>
<dbReference type="GO" id="GO:0090529">
    <property type="term" value="P:cell septum assembly"/>
    <property type="evidence" value="ECO:0007669"/>
    <property type="project" value="InterPro"/>
</dbReference>
<evidence type="ECO:0000256" key="2">
    <source>
        <dbReference type="ARBA" id="ARBA00022475"/>
    </source>
</evidence>
<comment type="subcellular location">
    <subcellularLocation>
        <location evidence="1">Membrane</location>
    </subcellularLocation>
</comment>